<accession>A0A482PHB0</accession>
<evidence type="ECO:0000259" key="2">
    <source>
        <dbReference type="Pfam" id="PF02894"/>
    </source>
</evidence>
<dbReference type="PANTHER" id="PTHR43708">
    <property type="entry name" value="CONSERVED EXPRESSED OXIDOREDUCTASE (EUROFUNG)"/>
    <property type="match status" value="1"/>
</dbReference>
<dbReference type="Gene3D" id="3.40.50.720">
    <property type="entry name" value="NAD(P)-binding Rossmann-like Domain"/>
    <property type="match status" value="1"/>
</dbReference>
<dbReference type="NCBIfam" id="NF007574">
    <property type="entry name" value="PRK10206.1"/>
    <property type="match status" value="1"/>
</dbReference>
<reference evidence="3" key="1">
    <citation type="submission" date="2019-03" db="EMBL/GenBank/DDBJ databases">
        <title>Complete genome sequence of enteropathogenic Citrobacter rodentium strain DBS100.</title>
        <authorList>
            <person name="Popov G."/>
            <person name="Fiebig A."/>
            <person name="Shideler S."/>
            <person name="Coombes B."/>
            <person name="Savchenko A."/>
        </authorList>
    </citation>
    <scope>NUCLEOTIDE SEQUENCE</scope>
    <source>
        <strain evidence="3">DBS100</strain>
    </source>
</reference>
<feature type="domain" description="Gfo/Idh/MocA-like oxidoreductase C-terminal" evidence="2">
    <location>
        <begin position="136"/>
        <end position="336"/>
    </location>
</feature>
<evidence type="ECO:0000259" key="1">
    <source>
        <dbReference type="Pfam" id="PF01408"/>
    </source>
</evidence>
<name>A0A482PHB0_CITRO</name>
<dbReference type="AlphaFoldDB" id="A0A482PHB0"/>
<dbReference type="SUPFAM" id="SSF51735">
    <property type="entry name" value="NAD(P)-binding Rossmann-fold domains"/>
    <property type="match status" value="1"/>
</dbReference>
<feature type="domain" description="Gfo/Idh/MocA-like oxidoreductase N-terminal" evidence="1">
    <location>
        <begin position="3"/>
        <end position="121"/>
    </location>
</feature>
<dbReference type="InterPro" id="IPR004104">
    <property type="entry name" value="Gfo/Idh/MocA-like_OxRdtase_C"/>
</dbReference>
<dbReference type="InterPro" id="IPR051317">
    <property type="entry name" value="Gfo/Idh/MocA_oxidoreduct"/>
</dbReference>
<dbReference type="PANTHER" id="PTHR43708:SF7">
    <property type="entry name" value="OXIDOREDUCTASE"/>
    <property type="match status" value="1"/>
</dbReference>
<gene>
    <name evidence="3" type="ORF">E2R62_15200</name>
</gene>
<protein>
    <submittedName>
        <fullName evidence="3">Oxidoreductase</fullName>
    </submittedName>
</protein>
<evidence type="ECO:0000313" key="3">
    <source>
        <dbReference type="EMBL" id="QBY30058.1"/>
    </source>
</evidence>
<dbReference type="Pfam" id="PF02894">
    <property type="entry name" value="GFO_IDH_MocA_C"/>
    <property type="match status" value="1"/>
</dbReference>
<dbReference type="GO" id="GO:0000166">
    <property type="term" value="F:nucleotide binding"/>
    <property type="evidence" value="ECO:0007669"/>
    <property type="project" value="InterPro"/>
</dbReference>
<dbReference type="InterPro" id="IPR036291">
    <property type="entry name" value="NAD(P)-bd_dom_sf"/>
</dbReference>
<dbReference type="InterPro" id="IPR000683">
    <property type="entry name" value="Gfo/Idh/MocA-like_OxRdtase_N"/>
</dbReference>
<sequence>MMINCAYIGFGKSATRYHLPYVLLRKDKYHVKRIFDIQRKPELEASAQYQHIAFTSDPDDILNDSEIQLVIICTHPDSHYQYAKMCLEKGKNVMVEKPFTTTLEEARTLFALAREKGLTVTPFQNRRFDSCFLTMKQAIESGKLGDIVEIESHFDYFRPQAETCPGSDFNGAFYGLGVHTVDQILSLLGRPQQVGYHLRKLRNPLNPDDTFDVHLYYGKTTAIVKTSHLVKVPGPRFIVHGTRGSFIRYGIDQQETSLKAGIMPGDPAFGEDREMAVLEYVNAAGESVRETLAAVPGDYGRVYDALFWTLTTGKANYVSENEALTNLEILEAAFRQPSPAVVTLATEAS</sequence>
<dbReference type="Gene3D" id="3.30.360.10">
    <property type="entry name" value="Dihydrodipicolinate Reductase, domain 2"/>
    <property type="match status" value="1"/>
</dbReference>
<dbReference type="EMBL" id="CP038008">
    <property type="protein sequence ID" value="QBY30058.1"/>
    <property type="molecule type" value="Genomic_DNA"/>
</dbReference>
<dbReference type="Pfam" id="PF01408">
    <property type="entry name" value="GFO_IDH_MocA"/>
    <property type="match status" value="1"/>
</dbReference>
<proteinExistence type="predicted"/>
<organism evidence="3">
    <name type="scientific">Citrobacter rodentium</name>
    <dbReference type="NCBI Taxonomy" id="67825"/>
    <lineage>
        <taxon>Bacteria</taxon>
        <taxon>Pseudomonadati</taxon>
        <taxon>Pseudomonadota</taxon>
        <taxon>Gammaproteobacteria</taxon>
        <taxon>Enterobacterales</taxon>
        <taxon>Enterobacteriaceae</taxon>
        <taxon>Citrobacter</taxon>
    </lineage>
</organism>